<gene>
    <name evidence="2" type="ORF">OV079_36335</name>
</gene>
<dbReference type="Gene3D" id="3.30.2350.10">
    <property type="entry name" value="Pseudouridine synthase"/>
    <property type="match status" value="1"/>
</dbReference>
<comment type="similarity">
    <text evidence="1">Belongs to the pseudouridine synthase RluA family.</text>
</comment>
<keyword evidence="3" id="KW-1185">Reference proteome</keyword>
<dbReference type="GO" id="GO:0140098">
    <property type="term" value="F:catalytic activity, acting on RNA"/>
    <property type="evidence" value="ECO:0007669"/>
    <property type="project" value="UniProtKB-ARBA"/>
</dbReference>
<name>A0A9X3EVC5_9BACT</name>
<dbReference type="EMBL" id="JAPNKE010000002">
    <property type="protein sequence ID" value="MCY1010943.1"/>
    <property type="molecule type" value="Genomic_DNA"/>
</dbReference>
<dbReference type="SUPFAM" id="SSF55120">
    <property type="entry name" value="Pseudouridine synthase"/>
    <property type="match status" value="1"/>
</dbReference>
<evidence type="ECO:0000256" key="1">
    <source>
        <dbReference type="ARBA" id="ARBA00010876"/>
    </source>
</evidence>
<evidence type="ECO:0000313" key="3">
    <source>
        <dbReference type="Proteomes" id="UP001150924"/>
    </source>
</evidence>
<dbReference type="GO" id="GO:0009982">
    <property type="term" value="F:pseudouridine synthase activity"/>
    <property type="evidence" value="ECO:0007669"/>
    <property type="project" value="InterPro"/>
</dbReference>
<dbReference type="PANTHER" id="PTHR21600">
    <property type="entry name" value="MITOCHONDRIAL RNA PSEUDOURIDINE SYNTHASE"/>
    <property type="match status" value="1"/>
</dbReference>
<comment type="caution">
    <text evidence="2">The sequence shown here is derived from an EMBL/GenBank/DDBJ whole genome shotgun (WGS) entry which is preliminary data.</text>
</comment>
<evidence type="ECO:0000313" key="2">
    <source>
        <dbReference type="EMBL" id="MCY1010943.1"/>
    </source>
</evidence>
<dbReference type="PANTHER" id="PTHR21600:SF87">
    <property type="entry name" value="RNA PSEUDOURIDYLATE SYNTHASE DOMAIN-CONTAINING PROTEIN 1"/>
    <property type="match status" value="1"/>
</dbReference>
<dbReference type="GO" id="GO:0003723">
    <property type="term" value="F:RNA binding"/>
    <property type="evidence" value="ECO:0007669"/>
    <property type="project" value="InterPro"/>
</dbReference>
<evidence type="ECO:0008006" key="4">
    <source>
        <dbReference type="Google" id="ProtNLM"/>
    </source>
</evidence>
<dbReference type="AlphaFoldDB" id="A0A9X3EVC5"/>
<proteinExistence type="inferred from homology"/>
<dbReference type="GO" id="GO:0000455">
    <property type="term" value="P:enzyme-directed rRNA pseudouridine synthesis"/>
    <property type="evidence" value="ECO:0007669"/>
    <property type="project" value="TreeGrafter"/>
</dbReference>
<dbReference type="RefSeq" id="WP_267774100.1">
    <property type="nucleotide sequence ID" value="NZ_JAPNKE010000002.1"/>
</dbReference>
<sequence>MTLVEALPETGRQHQIRVHLAEIGHAVVGDKLYGLPEEEL</sequence>
<organism evidence="2 3">
    <name type="scientific">Nannocystis pusilla</name>
    <dbReference type="NCBI Taxonomy" id="889268"/>
    <lineage>
        <taxon>Bacteria</taxon>
        <taxon>Pseudomonadati</taxon>
        <taxon>Myxococcota</taxon>
        <taxon>Polyangia</taxon>
        <taxon>Nannocystales</taxon>
        <taxon>Nannocystaceae</taxon>
        <taxon>Nannocystis</taxon>
    </lineage>
</organism>
<dbReference type="InterPro" id="IPR050188">
    <property type="entry name" value="RluA_PseudoU_synthase"/>
</dbReference>
<dbReference type="Proteomes" id="UP001150924">
    <property type="component" value="Unassembled WGS sequence"/>
</dbReference>
<accession>A0A9X3EVC5</accession>
<dbReference type="InterPro" id="IPR020103">
    <property type="entry name" value="PsdUridine_synth_cat_dom_sf"/>
</dbReference>
<reference evidence="2" key="1">
    <citation type="submission" date="2022-11" db="EMBL/GenBank/DDBJ databases">
        <title>Minimal conservation of predation-associated metabolite biosynthetic gene clusters underscores biosynthetic potential of Myxococcota including descriptions for ten novel species: Archangium lansinium sp. nov., Myxococcus landrumus sp. nov., Nannocystis bai.</title>
        <authorList>
            <person name="Ahearne A."/>
            <person name="Stevens C."/>
            <person name="Phillips K."/>
        </authorList>
    </citation>
    <scope>NUCLEOTIDE SEQUENCE</scope>
    <source>
        <strain evidence="2">Na p29</strain>
    </source>
</reference>
<protein>
    <recommendedName>
        <fullName evidence="4">RNA pseudouridine synthase</fullName>
    </recommendedName>
</protein>